<dbReference type="OrthoDB" id="4144896at2"/>
<name>A0A291GUA6_9MICO</name>
<evidence type="ECO:0000313" key="1">
    <source>
        <dbReference type="EMBL" id="ATG53760.1"/>
    </source>
</evidence>
<dbReference type="AlphaFoldDB" id="A0A291GUA6"/>
<dbReference type="InterPro" id="IPR011990">
    <property type="entry name" value="TPR-like_helical_dom_sf"/>
</dbReference>
<accession>A0A291GUA6</accession>
<dbReference type="KEGG" id="bgg:CFK41_02440"/>
<sequence>MNDHDTSSREGLRGDLPVLVSFYGGDEYYHRSAERLRADCDALGMRHHIEERDVTGLAWPEICREKISFYGRMREQYGAFLWTDVDNRLLAVPEVLSGSRADFGGFIGRRKYLRDYDPYEVARFWIPAVLYFGSSEITGRFIDALGEREASTEEDVTDDWVLQETWRTFPEEMSLLVLPPSLLEREGDEEVGAAVFHIGDSGHVRDFRGKVAQHASKGADLQLRGKMLAAESRDAMKEGAREDALVLAEHAHRRLPDDSEAVLRLSNYLLSSGDLDRSDAVLKEFVAGHPGNLAVRDALVRRLSRRGEHDAVGDQLTEMLGAEEPRVIARAQALAYETELDRRAQESGESDRSRPSVWWARIPAPGHFAEVLKPWVVDQVVQGTPRFGRRQRALLTGEGSLATATESSVVWGSGLRDAEEVPQSGATYLAVRGPRTRRALLAAGGSCPETFGDPAQLLPELLPMAKPARRRHYLGFFRGAGDLSTSVVLDGVHEIDPVGTPPGVIERVVEEFLHCRGILTTSLAGLVAAHAYGIPARWCTLGSGPAETDGEDFRDYFDAVGLAPQEPLDLSTLPAITRDLLREVPSLKAAPPVDPTFSRALSQHYVMEVG</sequence>
<dbReference type="EMBL" id="CP023564">
    <property type="protein sequence ID" value="ATG53760.1"/>
    <property type="molecule type" value="Genomic_DNA"/>
</dbReference>
<dbReference type="RefSeq" id="WP_096798239.1">
    <property type="nucleotide sequence ID" value="NZ_CP023564.1"/>
</dbReference>
<dbReference type="Proteomes" id="UP000217889">
    <property type="component" value="Chromosome"/>
</dbReference>
<gene>
    <name evidence="1" type="ORF">CFK41_02440</name>
</gene>
<evidence type="ECO:0008006" key="3">
    <source>
        <dbReference type="Google" id="ProtNLM"/>
    </source>
</evidence>
<dbReference type="SUPFAM" id="SSF48452">
    <property type="entry name" value="TPR-like"/>
    <property type="match status" value="1"/>
</dbReference>
<evidence type="ECO:0000313" key="2">
    <source>
        <dbReference type="Proteomes" id="UP000217889"/>
    </source>
</evidence>
<protein>
    <recommendedName>
        <fullName evidence="3">Tetratricopeptide repeat protein</fullName>
    </recommendedName>
</protein>
<dbReference type="Gene3D" id="1.25.40.10">
    <property type="entry name" value="Tetratricopeptide repeat domain"/>
    <property type="match status" value="1"/>
</dbReference>
<keyword evidence="2" id="KW-1185">Reference proteome</keyword>
<organism evidence="1 2">
    <name type="scientific">Brachybacterium ginsengisoli</name>
    <dbReference type="NCBI Taxonomy" id="1331682"/>
    <lineage>
        <taxon>Bacteria</taxon>
        <taxon>Bacillati</taxon>
        <taxon>Actinomycetota</taxon>
        <taxon>Actinomycetes</taxon>
        <taxon>Micrococcales</taxon>
        <taxon>Dermabacteraceae</taxon>
        <taxon>Brachybacterium</taxon>
    </lineage>
</organism>
<reference evidence="1 2" key="1">
    <citation type="journal article" date="2014" name="Int. J. Syst. Evol. Microbiol.">
        <title>Brachybacterium ginsengisoli sp. nov., isolated from soil of a ginseng field.</title>
        <authorList>
            <person name="Hoang V.A."/>
            <person name="Kim Y.J."/>
            <person name="Nguyen N.L."/>
            <person name="Yang D.C."/>
        </authorList>
    </citation>
    <scope>NUCLEOTIDE SEQUENCE [LARGE SCALE GENOMIC DNA]</scope>
    <source>
        <strain evidence="1 2">DCY80</strain>
    </source>
</reference>
<proteinExistence type="predicted"/>